<protein>
    <submittedName>
        <fullName evidence="8">Response regulator LiaR</fullName>
    </submittedName>
</protein>
<dbReference type="InterPro" id="IPR016032">
    <property type="entry name" value="Sig_transdc_resp-reg_C-effctor"/>
</dbReference>
<dbReference type="InterPro" id="IPR039420">
    <property type="entry name" value="WalR-like"/>
</dbReference>
<dbReference type="Proteomes" id="UP000214646">
    <property type="component" value="Unassembled WGS sequence"/>
</dbReference>
<dbReference type="InterPro" id="IPR011006">
    <property type="entry name" value="CheY-like_superfamily"/>
</dbReference>
<dbReference type="SUPFAM" id="SSF46894">
    <property type="entry name" value="C-terminal effector domain of the bipartite response regulators"/>
    <property type="match status" value="1"/>
</dbReference>
<proteinExistence type="predicted"/>
<evidence type="ECO:0000313" key="8">
    <source>
        <dbReference type="EMBL" id="OWK43010.1"/>
    </source>
</evidence>
<evidence type="ECO:0000256" key="3">
    <source>
        <dbReference type="ARBA" id="ARBA00023125"/>
    </source>
</evidence>
<evidence type="ECO:0000256" key="4">
    <source>
        <dbReference type="ARBA" id="ARBA00023163"/>
    </source>
</evidence>
<feature type="domain" description="Response regulatory" evidence="7">
    <location>
        <begin position="9"/>
        <end position="127"/>
    </location>
</feature>
<dbReference type="PRINTS" id="PR00038">
    <property type="entry name" value="HTHLUXR"/>
</dbReference>
<dbReference type="SMART" id="SM00448">
    <property type="entry name" value="REC"/>
    <property type="match status" value="1"/>
</dbReference>
<keyword evidence="9" id="KW-1185">Reference proteome</keyword>
<organism evidence="8 9">
    <name type="scientific">Fimbriiglobus ruber</name>
    <dbReference type="NCBI Taxonomy" id="1908690"/>
    <lineage>
        <taxon>Bacteria</taxon>
        <taxon>Pseudomonadati</taxon>
        <taxon>Planctomycetota</taxon>
        <taxon>Planctomycetia</taxon>
        <taxon>Gemmatales</taxon>
        <taxon>Gemmataceae</taxon>
        <taxon>Fimbriiglobus</taxon>
    </lineage>
</organism>
<evidence type="ECO:0000256" key="2">
    <source>
        <dbReference type="ARBA" id="ARBA00023015"/>
    </source>
</evidence>
<dbReference type="InterPro" id="IPR001789">
    <property type="entry name" value="Sig_transdc_resp-reg_receiver"/>
</dbReference>
<sequence length="217" mass="23343">MTAPPRTTRVWLVEDNEAYRSAVARVVGGADGLSCPATFSTCEEALASVAAGDEPPDVILLDVGLPGMSGLEGIPRFVASIPGVRVIVLTVFEDDEKIFKALCAGATGYLLKMSPVGEVIGAIRDVVAGGSPMNARIARRVIEMFARLAPVPRDYGLTDREREVLELMVKGLIKKEIASRLTLSVHTVDSHIRNIYEKLHVHTRSGAVAKALKEKLL</sequence>
<evidence type="ECO:0000256" key="5">
    <source>
        <dbReference type="PROSITE-ProRule" id="PRU00169"/>
    </source>
</evidence>
<dbReference type="Pfam" id="PF00072">
    <property type="entry name" value="Response_reg"/>
    <property type="match status" value="1"/>
</dbReference>
<dbReference type="PANTHER" id="PTHR43214:SF24">
    <property type="entry name" value="TRANSCRIPTIONAL REGULATORY PROTEIN NARL-RELATED"/>
    <property type="match status" value="1"/>
</dbReference>
<dbReference type="SUPFAM" id="SSF52172">
    <property type="entry name" value="CheY-like"/>
    <property type="match status" value="1"/>
</dbReference>
<keyword evidence="4" id="KW-0804">Transcription</keyword>
<keyword evidence="2" id="KW-0805">Transcription regulation</keyword>
<feature type="domain" description="HTH luxR-type" evidence="6">
    <location>
        <begin position="150"/>
        <end position="215"/>
    </location>
</feature>
<accession>A0A225DNF8</accession>
<evidence type="ECO:0000259" key="7">
    <source>
        <dbReference type="PROSITE" id="PS50110"/>
    </source>
</evidence>
<dbReference type="InterPro" id="IPR000792">
    <property type="entry name" value="Tscrpt_reg_LuxR_C"/>
</dbReference>
<keyword evidence="3" id="KW-0238">DNA-binding</keyword>
<dbReference type="PROSITE" id="PS50110">
    <property type="entry name" value="RESPONSE_REGULATORY"/>
    <property type="match status" value="1"/>
</dbReference>
<evidence type="ECO:0000256" key="1">
    <source>
        <dbReference type="ARBA" id="ARBA00022553"/>
    </source>
</evidence>
<dbReference type="GO" id="GO:0006355">
    <property type="term" value="P:regulation of DNA-templated transcription"/>
    <property type="evidence" value="ECO:0007669"/>
    <property type="project" value="InterPro"/>
</dbReference>
<name>A0A225DNF8_9BACT</name>
<dbReference type="CDD" id="cd17535">
    <property type="entry name" value="REC_NarL-like"/>
    <property type="match status" value="1"/>
</dbReference>
<dbReference type="SMART" id="SM00421">
    <property type="entry name" value="HTH_LUXR"/>
    <property type="match status" value="1"/>
</dbReference>
<dbReference type="EMBL" id="NIDE01000004">
    <property type="protein sequence ID" value="OWK43010.1"/>
    <property type="molecule type" value="Genomic_DNA"/>
</dbReference>
<dbReference type="GO" id="GO:0003677">
    <property type="term" value="F:DNA binding"/>
    <property type="evidence" value="ECO:0007669"/>
    <property type="project" value="UniProtKB-KW"/>
</dbReference>
<dbReference type="Gene3D" id="3.40.50.2300">
    <property type="match status" value="1"/>
</dbReference>
<dbReference type="OrthoDB" id="275810at2"/>
<reference evidence="9" key="1">
    <citation type="submission" date="2017-06" db="EMBL/GenBank/DDBJ databases">
        <title>Genome analysis of Fimbriiglobus ruber SP5, the first member of the order Planctomycetales with confirmed chitinolytic capability.</title>
        <authorList>
            <person name="Ravin N.V."/>
            <person name="Rakitin A.L."/>
            <person name="Ivanova A.A."/>
            <person name="Beletsky A.V."/>
            <person name="Kulichevskaya I.S."/>
            <person name="Mardanov A.V."/>
            <person name="Dedysh S.N."/>
        </authorList>
    </citation>
    <scope>NUCLEOTIDE SEQUENCE [LARGE SCALE GENOMIC DNA]</scope>
    <source>
        <strain evidence="9">SP5</strain>
    </source>
</reference>
<evidence type="ECO:0000313" key="9">
    <source>
        <dbReference type="Proteomes" id="UP000214646"/>
    </source>
</evidence>
<dbReference type="Pfam" id="PF00196">
    <property type="entry name" value="GerE"/>
    <property type="match status" value="1"/>
</dbReference>
<dbReference type="RefSeq" id="WP_088253926.1">
    <property type="nucleotide sequence ID" value="NZ_NIDE01000004.1"/>
</dbReference>
<dbReference type="GO" id="GO:0000160">
    <property type="term" value="P:phosphorelay signal transduction system"/>
    <property type="evidence" value="ECO:0007669"/>
    <property type="project" value="InterPro"/>
</dbReference>
<dbReference type="CDD" id="cd06170">
    <property type="entry name" value="LuxR_C_like"/>
    <property type="match status" value="1"/>
</dbReference>
<dbReference type="PROSITE" id="PS50043">
    <property type="entry name" value="HTH_LUXR_2"/>
    <property type="match status" value="1"/>
</dbReference>
<dbReference type="AlphaFoldDB" id="A0A225DNF8"/>
<evidence type="ECO:0000259" key="6">
    <source>
        <dbReference type="PROSITE" id="PS50043"/>
    </source>
</evidence>
<dbReference type="PANTHER" id="PTHR43214">
    <property type="entry name" value="TWO-COMPONENT RESPONSE REGULATOR"/>
    <property type="match status" value="1"/>
</dbReference>
<comment type="caution">
    <text evidence="8">The sequence shown here is derived from an EMBL/GenBank/DDBJ whole genome shotgun (WGS) entry which is preliminary data.</text>
</comment>
<feature type="modified residue" description="4-aspartylphosphate" evidence="5">
    <location>
        <position position="62"/>
    </location>
</feature>
<gene>
    <name evidence="8" type="ORF">FRUB_02609</name>
</gene>
<dbReference type="InterPro" id="IPR058245">
    <property type="entry name" value="NreC/VraR/RcsB-like_REC"/>
</dbReference>
<keyword evidence="1 5" id="KW-0597">Phosphoprotein</keyword>